<reference evidence="8 9" key="1">
    <citation type="submission" date="2024-01" db="EMBL/GenBank/DDBJ databases">
        <title>The genome of the rayed Mediterranean limpet Patella caerulea (Linnaeus, 1758).</title>
        <authorList>
            <person name="Anh-Thu Weber A."/>
            <person name="Halstead-Nussloch G."/>
        </authorList>
    </citation>
    <scope>NUCLEOTIDE SEQUENCE [LARGE SCALE GENOMIC DNA]</scope>
    <source>
        <strain evidence="8">AATW-2023a</strain>
        <tissue evidence="8">Whole specimen</tissue>
    </source>
</reference>
<dbReference type="GO" id="GO:0016592">
    <property type="term" value="C:mediator complex"/>
    <property type="evidence" value="ECO:0007669"/>
    <property type="project" value="InterPro"/>
</dbReference>
<dbReference type="Pfam" id="PF10278">
    <property type="entry name" value="Med19"/>
    <property type="match status" value="1"/>
</dbReference>
<organism evidence="8 9">
    <name type="scientific">Patella caerulea</name>
    <name type="common">Rayed Mediterranean limpet</name>
    <dbReference type="NCBI Taxonomy" id="87958"/>
    <lineage>
        <taxon>Eukaryota</taxon>
        <taxon>Metazoa</taxon>
        <taxon>Spiralia</taxon>
        <taxon>Lophotrochozoa</taxon>
        <taxon>Mollusca</taxon>
        <taxon>Gastropoda</taxon>
        <taxon>Patellogastropoda</taxon>
        <taxon>Patelloidea</taxon>
        <taxon>Patellidae</taxon>
        <taxon>Patella</taxon>
    </lineage>
</organism>
<comment type="caution">
    <text evidence="8">The sequence shown here is derived from an EMBL/GenBank/DDBJ whole genome shotgun (WGS) entry which is preliminary data.</text>
</comment>
<evidence type="ECO:0000256" key="5">
    <source>
        <dbReference type="ARBA" id="ARBA00023242"/>
    </source>
</evidence>
<feature type="region of interest" description="Disordered" evidence="7">
    <location>
        <begin position="158"/>
        <end position="239"/>
    </location>
</feature>
<proteinExistence type="inferred from homology"/>
<dbReference type="GO" id="GO:0003712">
    <property type="term" value="F:transcription coregulator activity"/>
    <property type="evidence" value="ECO:0007669"/>
    <property type="project" value="InterPro"/>
</dbReference>
<sequence>MADPLRRPEQISPRSSPRDRGSRSPACPRPDSTGTLKTTISLGKNPSVKHTGPFYCVKDIPEQSEITGSTNLLHHYGLEHSYNKFCGKKVKEELSAFLPHLPGNIDTPGVQDNRYSSLRMLIEKPPITGKELSQLSGLALAGFRLHPGPLPEQYRMMHQMPSKKKKHKKHKKEGDKGNALSEAQTVDNASDAESRKPKKQKKEEEKDKDGKKKKKKEKKKKKQKHSPEHTVSHSGETGS</sequence>
<dbReference type="AlphaFoldDB" id="A0AAN8K5C0"/>
<feature type="compositionally biased region" description="Basic residues" evidence="7">
    <location>
        <begin position="211"/>
        <end position="224"/>
    </location>
</feature>
<name>A0AAN8K5C0_PATCE</name>
<keyword evidence="9" id="KW-1185">Reference proteome</keyword>
<evidence type="ECO:0000256" key="3">
    <source>
        <dbReference type="ARBA" id="ARBA00023015"/>
    </source>
</evidence>
<feature type="compositionally biased region" description="Basic residues" evidence="7">
    <location>
        <begin position="161"/>
        <end position="171"/>
    </location>
</feature>
<keyword evidence="4 6" id="KW-0804">Transcription</keyword>
<evidence type="ECO:0000256" key="1">
    <source>
        <dbReference type="ARBA" id="ARBA00004123"/>
    </source>
</evidence>
<keyword evidence="3 6" id="KW-0805">Transcription regulation</keyword>
<keyword evidence="5 6" id="KW-0539">Nucleus</keyword>
<feature type="region of interest" description="Disordered" evidence="7">
    <location>
        <begin position="1"/>
        <end position="44"/>
    </location>
</feature>
<evidence type="ECO:0000313" key="9">
    <source>
        <dbReference type="Proteomes" id="UP001347796"/>
    </source>
</evidence>
<comment type="similarity">
    <text evidence="2 6">Belongs to the Mediator complex subunit 19 family.</text>
</comment>
<evidence type="ECO:0000256" key="7">
    <source>
        <dbReference type="SAM" id="MobiDB-lite"/>
    </source>
</evidence>
<evidence type="ECO:0000256" key="6">
    <source>
        <dbReference type="RuleBase" id="RU364151"/>
    </source>
</evidence>
<gene>
    <name evidence="6" type="primary">MED19</name>
    <name evidence="8" type="ORF">SNE40_002050</name>
</gene>
<keyword evidence="6" id="KW-0010">Activator</keyword>
<accession>A0AAN8K5C0</accession>
<dbReference type="PANTHER" id="PTHR22536">
    <property type="entry name" value="LUNG CANCER METASTASIS-RELATED LCMR1 PROTEIN"/>
    <property type="match status" value="1"/>
</dbReference>
<feature type="compositionally biased region" description="Basic and acidic residues" evidence="7">
    <location>
        <begin position="201"/>
        <end position="210"/>
    </location>
</feature>
<comment type="subcellular location">
    <subcellularLocation>
        <location evidence="1 6">Nucleus</location>
    </subcellularLocation>
</comment>
<dbReference type="EMBL" id="JAZGQO010000002">
    <property type="protein sequence ID" value="KAK6190117.1"/>
    <property type="molecule type" value="Genomic_DNA"/>
</dbReference>
<comment type="function">
    <text evidence="6">Component of the Mediator complex, a coactivator involved in the regulated transcription of nearly all RNA polymerase II-dependent genes. Mediator functions as a bridge to convey information from gene-specific regulatory proteins to the basal RNA polymerase II transcription machinery. Mediator is recruited to promoters by direct interactions with regulatory proteins and serves as a scaffold for the assembly of a functional preinitiation complex with RNA polymerase II and the general transcription factors.</text>
</comment>
<dbReference type="Proteomes" id="UP001347796">
    <property type="component" value="Unassembled WGS sequence"/>
</dbReference>
<comment type="subunit">
    <text evidence="6">Component of the Mediator complex.</text>
</comment>
<evidence type="ECO:0000256" key="2">
    <source>
        <dbReference type="ARBA" id="ARBA00009259"/>
    </source>
</evidence>
<dbReference type="InterPro" id="IPR019403">
    <property type="entry name" value="Mediator_Med19_met"/>
</dbReference>
<dbReference type="GO" id="GO:0045944">
    <property type="term" value="P:positive regulation of transcription by RNA polymerase II"/>
    <property type="evidence" value="ECO:0007669"/>
    <property type="project" value="TreeGrafter"/>
</dbReference>
<feature type="compositionally biased region" description="Polar residues" evidence="7">
    <location>
        <begin position="32"/>
        <end position="44"/>
    </location>
</feature>
<protein>
    <recommendedName>
        <fullName evidence="6">Mediator of RNA polymerase II transcription subunit 19</fullName>
    </recommendedName>
    <alternativeName>
        <fullName evidence="6">Mediator complex subunit 19</fullName>
    </alternativeName>
</protein>
<dbReference type="PANTHER" id="PTHR22536:SF1">
    <property type="entry name" value="MEDIATOR OF RNA POLYMERASE II TRANSCRIPTION SUBUNIT 19"/>
    <property type="match status" value="1"/>
</dbReference>
<evidence type="ECO:0000256" key="4">
    <source>
        <dbReference type="ARBA" id="ARBA00023163"/>
    </source>
</evidence>
<evidence type="ECO:0000313" key="8">
    <source>
        <dbReference type="EMBL" id="KAK6190117.1"/>
    </source>
</evidence>